<evidence type="ECO:0000256" key="8">
    <source>
        <dbReference type="ARBA" id="ARBA00022842"/>
    </source>
</evidence>
<keyword evidence="12" id="KW-1185">Reference proteome</keyword>
<keyword evidence="6" id="KW-0479">Metal-binding</keyword>
<evidence type="ECO:0000256" key="4">
    <source>
        <dbReference type="ARBA" id="ARBA00022630"/>
    </source>
</evidence>
<name>H7EMV9_9SPIR</name>
<dbReference type="SUPFAM" id="SSF143631">
    <property type="entry name" value="ApbE-like"/>
    <property type="match status" value="1"/>
</dbReference>
<dbReference type="STRING" id="907348.TresaDRAFT_0848"/>
<evidence type="ECO:0000256" key="1">
    <source>
        <dbReference type="ARBA" id="ARBA00001946"/>
    </source>
</evidence>
<keyword evidence="7" id="KW-0274">FAD</keyword>
<evidence type="ECO:0000313" key="11">
    <source>
        <dbReference type="EMBL" id="EIC01023.1"/>
    </source>
</evidence>
<keyword evidence="11" id="KW-0449">Lipoprotein</keyword>
<evidence type="ECO:0000256" key="3">
    <source>
        <dbReference type="ARBA" id="ARBA00016337"/>
    </source>
</evidence>
<comment type="catalytic activity">
    <reaction evidence="10">
        <text>L-threonyl-[protein] + FAD = FMN-L-threonyl-[protein] + AMP + H(+)</text>
        <dbReference type="Rhea" id="RHEA:36847"/>
        <dbReference type="Rhea" id="RHEA-COMP:11060"/>
        <dbReference type="Rhea" id="RHEA-COMP:11061"/>
        <dbReference type="ChEBI" id="CHEBI:15378"/>
        <dbReference type="ChEBI" id="CHEBI:30013"/>
        <dbReference type="ChEBI" id="CHEBI:57692"/>
        <dbReference type="ChEBI" id="CHEBI:74257"/>
        <dbReference type="ChEBI" id="CHEBI:456215"/>
        <dbReference type="EC" id="2.7.1.180"/>
    </reaction>
</comment>
<dbReference type="InterPro" id="IPR003374">
    <property type="entry name" value="ApbE-like_sf"/>
</dbReference>
<evidence type="ECO:0000313" key="12">
    <source>
        <dbReference type="Proteomes" id="UP000003571"/>
    </source>
</evidence>
<evidence type="ECO:0000256" key="7">
    <source>
        <dbReference type="ARBA" id="ARBA00022827"/>
    </source>
</evidence>
<dbReference type="AlphaFoldDB" id="H7EMV9"/>
<dbReference type="GO" id="GO:0046872">
    <property type="term" value="F:metal ion binding"/>
    <property type="evidence" value="ECO:0007669"/>
    <property type="project" value="UniProtKB-KW"/>
</dbReference>
<evidence type="ECO:0000256" key="10">
    <source>
        <dbReference type="ARBA" id="ARBA00048540"/>
    </source>
</evidence>
<proteinExistence type="predicted"/>
<dbReference type="Proteomes" id="UP000003571">
    <property type="component" value="Unassembled WGS sequence"/>
</dbReference>
<dbReference type="PATRIC" id="fig|907348.3.peg.2263"/>
<evidence type="ECO:0000256" key="9">
    <source>
        <dbReference type="ARBA" id="ARBA00031306"/>
    </source>
</evidence>
<keyword evidence="8" id="KW-0460">Magnesium</keyword>
<organism evidence="11 12">
    <name type="scientific">Treponema saccharophilum DSM 2985</name>
    <dbReference type="NCBI Taxonomy" id="907348"/>
    <lineage>
        <taxon>Bacteria</taxon>
        <taxon>Pseudomonadati</taxon>
        <taxon>Spirochaetota</taxon>
        <taxon>Spirochaetia</taxon>
        <taxon>Spirochaetales</taxon>
        <taxon>Treponemataceae</taxon>
        <taxon>Treponema</taxon>
    </lineage>
</organism>
<reference evidence="11 12" key="1">
    <citation type="submission" date="2011-09" db="EMBL/GenBank/DDBJ databases">
        <title>The draft genome of Treponema saccharophilum DSM 2985.</title>
        <authorList>
            <consortium name="US DOE Joint Genome Institute (JGI-PGF)"/>
            <person name="Lucas S."/>
            <person name="Copeland A."/>
            <person name="Lapidus A."/>
            <person name="Glavina del Rio T."/>
            <person name="Dalin E."/>
            <person name="Tice H."/>
            <person name="Bruce D."/>
            <person name="Goodwin L."/>
            <person name="Pitluck S."/>
            <person name="Peters L."/>
            <person name="Kyrpides N."/>
            <person name="Mavromatis K."/>
            <person name="Ivanova N."/>
            <person name="Markowitz V."/>
            <person name="Cheng J.-F."/>
            <person name="Hugenholtz P."/>
            <person name="Woyke T."/>
            <person name="Wu D."/>
            <person name="Gronow S."/>
            <person name="Wellnitz S."/>
            <person name="Brambilla E."/>
            <person name="Klenk H.-P."/>
            <person name="Eisen J.A."/>
        </authorList>
    </citation>
    <scope>NUCLEOTIDE SEQUENCE [LARGE SCALE GENOMIC DNA]</scope>
    <source>
        <strain evidence="11 12">DSM 2985</strain>
    </source>
</reference>
<sequence>MCRKSDASGNPVFPRTNSDRRFFSVRMGKTRNRKIIAAAALILSAGTMSCEKRQREPESREALGTVCSVNLYESGTESKYGKIFARLDEIDALFNLSSPASDISRVNAARGAPVEVAPDFIKVLSEALEIARVTEGAFNPALGSVTELWRNAKIHTDRIPSKTEIRNALAHADFRKIRLDEQAGTVCMGDAEAKLDLNAIAKGFAADSIAEILAQGNVKGATVNLGGHIYVFGTKKDRSPWKLGIKNPNAPEGIPAVSISGLQDTAVVTSGIYDGFFTNGSGDKNAGGVFFHHIIDPETGFPADNGILSMTVVCRNAAAADALGTAFFVMGKEKSFAMMGEGAFDPVAGGRPLAVSITNDARISASRGLEGYIGVVLNDYTISFR</sequence>
<dbReference type="GO" id="GO:0016740">
    <property type="term" value="F:transferase activity"/>
    <property type="evidence" value="ECO:0007669"/>
    <property type="project" value="UniProtKB-KW"/>
</dbReference>
<dbReference type="EMBL" id="AGRW01000052">
    <property type="protein sequence ID" value="EIC01023.1"/>
    <property type="molecule type" value="Genomic_DNA"/>
</dbReference>
<evidence type="ECO:0000256" key="2">
    <source>
        <dbReference type="ARBA" id="ARBA00011955"/>
    </source>
</evidence>
<protein>
    <recommendedName>
        <fullName evidence="3">FAD:protein FMN transferase</fullName>
        <ecNumber evidence="2">2.7.1.180</ecNumber>
    </recommendedName>
    <alternativeName>
        <fullName evidence="9">Flavin transferase</fullName>
    </alternativeName>
</protein>
<comment type="cofactor">
    <cofactor evidence="1">
        <name>Mg(2+)</name>
        <dbReference type="ChEBI" id="CHEBI:18420"/>
    </cofactor>
</comment>
<dbReference type="InterPro" id="IPR024932">
    <property type="entry name" value="ApbE"/>
</dbReference>
<evidence type="ECO:0000256" key="5">
    <source>
        <dbReference type="ARBA" id="ARBA00022679"/>
    </source>
</evidence>
<gene>
    <name evidence="11" type="ORF">TresaDRAFT_0848</name>
</gene>
<keyword evidence="4" id="KW-0285">Flavoprotein</keyword>
<dbReference type="Gene3D" id="3.10.520.10">
    <property type="entry name" value="ApbE-like domains"/>
    <property type="match status" value="1"/>
</dbReference>
<dbReference type="Pfam" id="PF02424">
    <property type="entry name" value="ApbE"/>
    <property type="match status" value="1"/>
</dbReference>
<dbReference type="EC" id="2.7.1.180" evidence="2"/>
<dbReference type="eggNOG" id="COG1477">
    <property type="taxonomic scope" value="Bacteria"/>
</dbReference>
<keyword evidence="5" id="KW-0808">Transferase</keyword>
<accession>H7EMV9</accession>
<evidence type="ECO:0000256" key="6">
    <source>
        <dbReference type="ARBA" id="ARBA00022723"/>
    </source>
</evidence>
<dbReference type="OrthoDB" id="9778595at2"/>
<dbReference type="PANTHER" id="PTHR30040">
    <property type="entry name" value="THIAMINE BIOSYNTHESIS LIPOPROTEIN APBE"/>
    <property type="match status" value="1"/>
</dbReference>
<dbReference type="PANTHER" id="PTHR30040:SF2">
    <property type="entry name" value="FAD:PROTEIN FMN TRANSFERASE"/>
    <property type="match status" value="1"/>
</dbReference>
<dbReference type="RefSeq" id="WP_002705742.1">
    <property type="nucleotide sequence ID" value="NZ_AGRW01000052.1"/>
</dbReference>
<comment type="caution">
    <text evidence="11">The sequence shown here is derived from an EMBL/GenBank/DDBJ whole genome shotgun (WGS) entry which is preliminary data.</text>
</comment>